<dbReference type="InterPro" id="IPR036249">
    <property type="entry name" value="Thioredoxin-like_sf"/>
</dbReference>
<dbReference type="SUPFAM" id="SSF52833">
    <property type="entry name" value="Thioredoxin-like"/>
    <property type="match status" value="1"/>
</dbReference>
<keyword evidence="4" id="KW-1185">Reference proteome</keyword>
<evidence type="ECO:0000259" key="1">
    <source>
        <dbReference type="PROSITE" id="PS50404"/>
    </source>
</evidence>
<dbReference type="SFLD" id="SFLDG01150">
    <property type="entry name" value="Main.1:_Beta-like"/>
    <property type="match status" value="1"/>
</dbReference>
<gene>
    <name evidence="3" type="ORF">H6G05_23905</name>
</gene>
<evidence type="ECO:0000313" key="4">
    <source>
        <dbReference type="Proteomes" id="UP000618445"/>
    </source>
</evidence>
<dbReference type="InterPro" id="IPR004045">
    <property type="entry name" value="Glutathione_S-Trfase_N"/>
</dbReference>
<dbReference type="PANTHER" id="PTHR44051">
    <property type="entry name" value="GLUTATHIONE S-TRANSFERASE-RELATED"/>
    <property type="match status" value="1"/>
</dbReference>
<feature type="domain" description="GST C-terminal" evidence="2">
    <location>
        <begin position="84"/>
        <end position="205"/>
    </location>
</feature>
<organism evidence="3 4">
    <name type="scientific">Phormidium tenue FACHB-1050</name>
    <dbReference type="NCBI Taxonomy" id="2692857"/>
    <lineage>
        <taxon>Bacteria</taxon>
        <taxon>Bacillati</taxon>
        <taxon>Cyanobacteriota</taxon>
        <taxon>Cyanophyceae</taxon>
        <taxon>Oscillatoriophycideae</taxon>
        <taxon>Oscillatoriales</taxon>
        <taxon>Oscillatoriaceae</taxon>
        <taxon>Phormidium</taxon>
    </lineage>
</organism>
<dbReference type="InterPro" id="IPR004046">
    <property type="entry name" value="GST_C"/>
</dbReference>
<feature type="domain" description="GST N-terminal" evidence="1">
    <location>
        <begin position="1"/>
        <end position="80"/>
    </location>
</feature>
<dbReference type="Pfam" id="PF13417">
    <property type="entry name" value="GST_N_3"/>
    <property type="match status" value="1"/>
</dbReference>
<dbReference type="RefSeq" id="WP_190582312.1">
    <property type="nucleotide sequence ID" value="NZ_CAWPQU010000068.1"/>
</dbReference>
<dbReference type="SFLD" id="SFLDG00358">
    <property type="entry name" value="Main_(cytGST)"/>
    <property type="match status" value="1"/>
</dbReference>
<reference evidence="3 4" key="1">
    <citation type="journal article" date="2020" name="ISME J.">
        <title>Comparative genomics reveals insights into cyanobacterial evolution and habitat adaptation.</title>
        <authorList>
            <person name="Chen M.Y."/>
            <person name="Teng W.K."/>
            <person name="Zhao L."/>
            <person name="Hu C.X."/>
            <person name="Zhou Y.K."/>
            <person name="Han B.P."/>
            <person name="Song L.R."/>
            <person name="Shu W.S."/>
        </authorList>
    </citation>
    <scope>NUCLEOTIDE SEQUENCE [LARGE SCALE GENOMIC DNA]</scope>
    <source>
        <strain evidence="3 4">FACHB-1050</strain>
    </source>
</reference>
<dbReference type="SFLD" id="SFLDS00019">
    <property type="entry name" value="Glutathione_Transferase_(cytos"/>
    <property type="match status" value="1"/>
</dbReference>
<accession>A0ABR8CHN2</accession>
<dbReference type="SUPFAM" id="SSF47616">
    <property type="entry name" value="GST C-terminal domain-like"/>
    <property type="match status" value="1"/>
</dbReference>
<dbReference type="Proteomes" id="UP000618445">
    <property type="component" value="Unassembled WGS sequence"/>
</dbReference>
<dbReference type="EMBL" id="JACJQY010000070">
    <property type="protein sequence ID" value="MBD2319870.1"/>
    <property type="molecule type" value="Genomic_DNA"/>
</dbReference>
<dbReference type="PROSITE" id="PS50405">
    <property type="entry name" value="GST_CTER"/>
    <property type="match status" value="1"/>
</dbReference>
<dbReference type="CDD" id="cd00570">
    <property type="entry name" value="GST_N_family"/>
    <property type="match status" value="1"/>
</dbReference>
<dbReference type="PANTHER" id="PTHR44051:SF8">
    <property type="entry name" value="GLUTATHIONE S-TRANSFERASE GSTA"/>
    <property type="match status" value="1"/>
</dbReference>
<evidence type="ECO:0000313" key="3">
    <source>
        <dbReference type="EMBL" id="MBD2319870.1"/>
    </source>
</evidence>
<comment type="caution">
    <text evidence="3">The sequence shown here is derived from an EMBL/GenBank/DDBJ whole genome shotgun (WGS) entry which is preliminary data.</text>
</comment>
<dbReference type="Gene3D" id="3.40.30.10">
    <property type="entry name" value="Glutaredoxin"/>
    <property type="match status" value="1"/>
</dbReference>
<dbReference type="InterPro" id="IPR040079">
    <property type="entry name" value="Glutathione_S-Trfase"/>
</dbReference>
<proteinExistence type="predicted"/>
<dbReference type="InterPro" id="IPR036282">
    <property type="entry name" value="Glutathione-S-Trfase_C_sf"/>
</dbReference>
<dbReference type="Gene3D" id="1.20.1050.10">
    <property type="match status" value="1"/>
</dbReference>
<dbReference type="Pfam" id="PF00043">
    <property type="entry name" value="GST_C"/>
    <property type="match status" value="1"/>
</dbReference>
<sequence length="205" mass="23898">MKLYYFPPSPNTRKVHAVAIHLQLPIDLRLVDLQKGEQHHPEFVQLNPTGRTPVLRDDDFILWESTAIMQYLASQVPNSLWSEDPQIRADIMRWQSWQLAHWYPVCQPLQFENFVKSLLQLGEPDLQVVQQATDRFHKEASVLNNHLANREYLVSNTLTLADFSVASDLTYAIPARFPLENYQHIQAWYARIEQLPAWQQTAPRG</sequence>
<protein>
    <submittedName>
        <fullName evidence="3">Glutathione S-transferase family protein</fullName>
    </submittedName>
</protein>
<name>A0ABR8CHN2_9CYAN</name>
<dbReference type="PROSITE" id="PS50404">
    <property type="entry name" value="GST_NTER"/>
    <property type="match status" value="1"/>
</dbReference>
<evidence type="ECO:0000259" key="2">
    <source>
        <dbReference type="PROSITE" id="PS50405"/>
    </source>
</evidence>
<dbReference type="InterPro" id="IPR010987">
    <property type="entry name" value="Glutathione-S-Trfase_C-like"/>
</dbReference>